<evidence type="ECO:0000256" key="5">
    <source>
        <dbReference type="ARBA" id="ARBA00022452"/>
    </source>
</evidence>
<feature type="domain" description="Trimeric autotransporter adhesin YadA-like stalk" evidence="13">
    <location>
        <begin position="1220"/>
        <end position="1261"/>
    </location>
</feature>
<feature type="domain" description="Trimeric autotransporter adhesin YadA-like stalk" evidence="13">
    <location>
        <begin position="288"/>
        <end position="327"/>
    </location>
</feature>
<dbReference type="GO" id="GO:0015031">
    <property type="term" value="P:protein transport"/>
    <property type="evidence" value="ECO:0007669"/>
    <property type="project" value="UniProtKB-KW"/>
</dbReference>
<evidence type="ECO:0000256" key="3">
    <source>
        <dbReference type="ARBA" id="ARBA00005848"/>
    </source>
</evidence>
<evidence type="ECO:0000259" key="12">
    <source>
        <dbReference type="Pfam" id="PF05658"/>
    </source>
</evidence>
<evidence type="ECO:0000313" key="14">
    <source>
        <dbReference type="EMBL" id="SAL74346.1"/>
    </source>
</evidence>
<dbReference type="GO" id="GO:0009986">
    <property type="term" value="C:cell surface"/>
    <property type="evidence" value="ECO:0007669"/>
    <property type="project" value="UniProtKB-SubCell"/>
</dbReference>
<dbReference type="Pfam" id="PF05662">
    <property type="entry name" value="YadA_stalk"/>
    <property type="match status" value="13"/>
</dbReference>
<dbReference type="InterPro" id="IPR005594">
    <property type="entry name" value="YadA_C"/>
</dbReference>
<keyword evidence="6" id="KW-0812">Transmembrane</keyword>
<evidence type="ECO:0000256" key="6">
    <source>
        <dbReference type="ARBA" id="ARBA00022692"/>
    </source>
</evidence>
<name>A0A158JZN1_9BURK</name>
<gene>
    <name evidence="14" type="ORF">AWB68_04568</name>
</gene>
<comment type="caution">
    <text evidence="14">The sequence shown here is derived from an EMBL/GenBank/DDBJ whole genome shotgun (WGS) entry which is preliminary data.</text>
</comment>
<accession>A0A158JZN1</accession>
<feature type="domain" description="Trimeric autotransporter adhesin YadA-like stalk" evidence="13">
    <location>
        <begin position="227"/>
        <end position="268"/>
    </location>
</feature>
<evidence type="ECO:0000256" key="7">
    <source>
        <dbReference type="ARBA" id="ARBA00022729"/>
    </source>
</evidence>
<evidence type="ECO:0000259" key="11">
    <source>
        <dbReference type="Pfam" id="PF03895"/>
    </source>
</evidence>
<protein>
    <submittedName>
        <fullName evidence="14">YadA domain-containing protein</fullName>
    </submittedName>
</protein>
<dbReference type="InterPro" id="IPR045584">
    <property type="entry name" value="Pilin-like"/>
</dbReference>
<reference evidence="14" key="1">
    <citation type="submission" date="2016-01" db="EMBL/GenBank/DDBJ databases">
        <authorList>
            <person name="Peeters C."/>
        </authorList>
    </citation>
    <scope>NUCLEOTIDE SEQUENCE [LARGE SCALE GENOMIC DNA]</scope>
    <source>
        <strain evidence="14">LMG 22940</strain>
    </source>
</reference>
<keyword evidence="10" id="KW-0998">Cell outer membrane</keyword>
<evidence type="ECO:0000256" key="1">
    <source>
        <dbReference type="ARBA" id="ARBA00004241"/>
    </source>
</evidence>
<evidence type="ECO:0000313" key="15">
    <source>
        <dbReference type="Proteomes" id="UP000054770"/>
    </source>
</evidence>
<keyword evidence="7" id="KW-0732">Signal</keyword>
<feature type="domain" description="Trimeric autotransporter adhesin YadA-like C-terminal membrane anchor" evidence="11">
    <location>
        <begin position="1267"/>
        <end position="1325"/>
    </location>
</feature>
<dbReference type="Gene3D" id="2.150.10.10">
    <property type="entry name" value="Serralysin-like metalloprotease, C-terminal"/>
    <property type="match status" value="4"/>
</dbReference>
<feature type="domain" description="Trimeric autotransporter adhesin YadA-like head" evidence="12">
    <location>
        <begin position="1134"/>
        <end position="1160"/>
    </location>
</feature>
<dbReference type="InterPro" id="IPR008635">
    <property type="entry name" value="Coiled_stalk_dom"/>
</dbReference>
<evidence type="ECO:0000259" key="13">
    <source>
        <dbReference type="Pfam" id="PF05662"/>
    </source>
</evidence>
<evidence type="ECO:0000256" key="4">
    <source>
        <dbReference type="ARBA" id="ARBA00022448"/>
    </source>
</evidence>
<dbReference type="GO" id="GO:0009279">
    <property type="term" value="C:cell outer membrane"/>
    <property type="evidence" value="ECO:0007669"/>
    <property type="project" value="UniProtKB-SubCell"/>
</dbReference>
<feature type="domain" description="Trimeric autotransporter adhesin YadA-like stalk" evidence="13">
    <location>
        <begin position="2"/>
        <end position="38"/>
    </location>
</feature>
<feature type="domain" description="Trimeric autotransporter adhesin YadA-like stalk" evidence="13">
    <location>
        <begin position="442"/>
        <end position="478"/>
    </location>
</feature>
<keyword evidence="9" id="KW-0472">Membrane</keyword>
<feature type="domain" description="Trimeric autotransporter adhesin YadA-like stalk" evidence="13">
    <location>
        <begin position="779"/>
        <end position="816"/>
    </location>
</feature>
<feature type="domain" description="Trimeric autotransporter adhesin YadA-like head" evidence="12">
    <location>
        <begin position="1178"/>
        <end position="1202"/>
    </location>
</feature>
<dbReference type="InterPro" id="IPR008640">
    <property type="entry name" value="Adhesin_Head_dom"/>
</dbReference>
<keyword evidence="5" id="KW-1134">Transmembrane beta strand</keyword>
<evidence type="ECO:0000256" key="8">
    <source>
        <dbReference type="ARBA" id="ARBA00022927"/>
    </source>
</evidence>
<feature type="domain" description="Trimeric autotransporter adhesin YadA-like stalk" evidence="13">
    <location>
        <begin position="112"/>
        <end position="153"/>
    </location>
</feature>
<dbReference type="EMBL" id="FCON02000056">
    <property type="protein sequence ID" value="SAL74346.1"/>
    <property type="molecule type" value="Genomic_DNA"/>
</dbReference>
<dbReference type="Pfam" id="PF05658">
    <property type="entry name" value="YadA_head"/>
    <property type="match status" value="7"/>
</dbReference>
<dbReference type="Proteomes" id="UP000054770">
    <property type="component" value="Unassembled WGS sequence"/>
</dbReference>
<feature type="domain" description="Trimeric autotransporter adhesin YadA-like head" evidence="12">
    <location>
        <begin position="616"/>
        <end position="642"/>
    </location>
</feature>
<feature type="domain" description="Trimeric autotransporter adhesin YadA-like head" evidence="12">
    <location>
        <begin position="701"/>
        <end position="717"/>
    </location>
</feature>
<organism evidence="14 15">
    <name type="scientific">Caballeronia choica</name>
    <dbReference type="NCBI Taxonomy" id="326476"/>
    <lineage>
        <taxon>Bacteria</taxon>
        <taxon>Pseudomonadati</taxon>
        <taxon>Pseudomonadota</taxon>
        <taxon>Betaproteobacteria</taxon>
        <taxon>Burkholderiales</taxon>
        <taxon>Burkholderiaceae</taxon>
        <taxon>Caballeronia</taxon>
    </lineage>
</organism>
<dbReference type="SUPFAM" id="SSF54523">
    <property type="entry name" value="Pili subunits"/>
    <property type="match status" value="1"/>
</dbReference>
<evidence type="ECO:0000256" key="2">
    <source>
        <dbReference type="ARBA" id="ARBA00004442"/>
    </source>
</evidence>
<dbReference type="InterPro" id="IPR011049">
    <property type="entry name" value="Serralysin-like_metalloprot_C"/>
</dbReference>
<feature type="domain" description="Trimeric autotransporter adhesin YadA-like stalk" evidence="13">
    <location>
        <begin position="58"/>
        <end position="97"/>
    </location>
</feature>
<comment type="similarity">
    <text evidence="3">Belongs to the autotransporter-2 (AT-2) (TC 1.B.40) family.</text>
</comment>
<feature type="domain" description="Trimeric autotransporter adhesin YadA-like stalk" evidence="13">
    <location>
        <begin position="548"/>
        <end position="580"/>
    </location>
</feature>
<evidence type="ECO:0000256" key="9">
    <source>
        <dbReference type="ARBA" id="ARBA00023136"/>
    </source>
</evidence>
<feature type="domain" description="Trimeric autotransporter adhesin YadA-like stalk" evidence="13">
    <location>
        <begin position="343"/>
        <end position="383"/>
    </location>
</feature>
<dbReference type="Gene3D" id="6.10.250.2040">
    <property type="match status" value="7"/>
</dbReference>
<dbReference type="Gene3D" id="1.20.5.170">
    <property type="match status" value="3"/>
</dbReference>
<dbReference type="Gene3D" id="3.30.1300.30">
    <property type="entry name" value="GSPII I/J protein-like"/>
    <property type="match status" value="1"/>
</dbReference>
<feature type="domain" description="Trimeric autotransporter adhesin YadA-like stalk" evidence="13">
    <location>
        <begin position="954"/>
        <end position="996"/>
    </location>
</feature>
<keyword evidence="8" id="KW-0653">Protein transport</keyword>
<dbReference type="CDD" id="cd12820">
    <property type="entry name" value="LbR_YadA-like"/>
    <property type="match status" value="1"/>
</dbReference>
<feature type="domain" description="Trimeric autotransporter adhesin YadA-like head" evidence="12">
    <location>
        <begin position="518"/>
        <end position="542"/>
    </location>
</feature>
<feature type="domain" description="Trimeric autotransporter adhesin YadA-like head" evidence="12">
    <location>
        <begin position="647"/>
        <end position="670"/>
    </location>
</feature>
<keyword evidence="4" id="KW-0813">Transport</keyword>
<dbReference type="Pfam" id="PF03895">
    <property type="entry name" value="YadA_anchor"/>
    <property type="match status" value="1"/>
</dbReference>
<feature type="domain" description="Trimeric autotransporter adhesin YadA-like stalk" evidence="13">
    <location>
        <begin position="1073"/>
        <end position="1113"/>
    </location>
</feature>
<evidence type="ECO:0000256" key="10">
    <source>
        <dbReference type="ARBA" id="ARBA00023237"/>
    </source>
</evidence>
<feature type="domain" description="Trimeric autotransporter adhesin YadA-like head" evidence="12">
    <location>
        <begin position="490"/>
        <end position="516"/>
    </location>
</feature>
<sequence length="1325" mass="128243">MAAGTAAKDAVNLGQLQGLGATVDSSGNVTNSFVAYDDTTKGKVTFGGKGSTTPVTLANVAAGKAGTDAVNVNQLEALGGKLDSLGNATNAFVAYDNASKAAVTLGGTNGTQIHNVAAGTAAKDAVNLGQLQGLGATVDSSGNVTNSFVAYDDTTKGKVTFGGKGSTTPVTLANVAAGKADTDAVNVKQLNDIGVKTDSSGNVTNPFVAYDDATKAAITLGGTNGTQIHNVAAGTAAKDAVNLGQLQGLGATVDSSGNVTNSFVAYDDTTKGKVTFGGKGSTTPVVLANVAAGKAGTDAVNVNQLNAIGVKTDSSGNPTNAFVAYDNLGTKDKVTLEGTSGTKITNLTAGDVSSTSKDAINGSQLYKLGSTTAAALGGGAALNPDGTIKAPTYNVAGTDYADVGKALDAVAKNGAGTDSVKYDTPSHDKITLGGTAAPAPVKLTNVADGVDATDAATVGQLNTLATDFKSVNTSLKYVRFGASVAATAQASGTDSVAIGGNAFANAAGALAIGRDSVASGRNSVAIGIGSQASQANVVSFGSATVQRRLTQVADGQDDNDAVNLGQVTQLIADSKAKSTRSLTMMSQSVTQLAASTITPADMIKAGPTDKQGQIEALGTDSVAIGLNTHANGDQSVAIGTNTSAGREGSVAIGNSAVSSGVGSTAIGVNAEATNGARALAIGNYAQSGSTDSIVIGNNSNIGDTANATTDNAIAVGSKNLVKGANSVVLGNNVSVTGTSSFVLGSNTKVAGVNSVILGAGSDGSQSNVVSVGAKDSERKIVNVATGTGDTDAVNVKQLNDKVAGLGTGGGTSLVTQSAADQDVLVAAATAGTHVNFAGTAGPRELTGVAAGTGDNSAATVGQLKPAVAALGGGAAVGADGKVTGPTYNVQGGTQNNVGAALGALDSGLNDVKTQIGKVGTSLVTQDTPTSAITVGALTGGTELNIANKDGVARKITNVAAGDVSSDSLNAINGSQLFSAGQGLATAIGGGAALNKDGSITQPTFVVGGTSVHNVGDALSNIDGRVTSNTTDIAGIKQTLTTIGSSANSVSYDSTAHDKVTLGGTAATTSTSLTNLTDANLSATSTDAVTGKQLFATNAKVDELGTAIKNVSTTGSSVVAVGPIGSGSTGPAPTATGSGSLAVGNGANAGGDGSLALGNGAGAAGNGGVAVGAGSSSGGKDSLALGHNAKAPADNAVALGANSVADQPNTVSIGSEGNERRLTNVAPGINGTDAVNMNQLGAVQSGLNDVARKSYGGIAAATALTMIPDVDANKTLSIGVGGGTYRGYAATAIGGTARITQNIKVRVGAGWSSSGTTVGAGASYQW</sequence>
<feature type="domain" description="Trimeric autotransporter adhesin YadA-like stalk" evidence="13">
    <location>
        <begin position="173"/>
        <end position="211"/>
    </location>
</feature>
<keyword evidence="15" id="KW-1185">Reference proteome</keyword>
<dbReference type="SUPFAM" id="SSF101967">
    <property type="entry name" value="Adhesin YadA, collagen-binding domain"/>
    <property type="match status" value="8"/>
</dbReference>
<proteinExistence type="inferred from homology"/>
<comment type="subcellular location">
    <subcellularLocation>
        <location evidence="2">Cell outer membrane</location>
    </subcellularLocation>
    <subcellularLocation>
        <location evidence="1">Cell surface</location>
    </subcellularLocation>
</comment>